<dbReference type="EMBL" id="UINC01004057">
    <property type="protein sequence ID" value="SVA11436.1"/>
    <property type="molecule type" value="Genomic_DNA"/>
</dbReference>
<reference evidence="2" key="1">
    <citation type="submission" date="2018-05" db="EMBL/GenBank/DDBJ databases">
        <authorList>
            <person name="Lanie J.A."/>
            <person name="Ng W.-L."/>
            <person name="Kazmierczak K.M."/>
            <person name="Andrzejewski T.M."/>
            <person name="Davidsen T.M."/>
            <person name="Wayne K.J."/>
            <person name="Tettelin H."/>
            <person name="Glass J.I."/>
            <person name="Rusch D."/>
            <person name="Podicherti R."/>
            <person name="Tsui H.-C.T."/>
            <person name="Winkler M.E."/>
        </authorList>
    </citation>
    <scope>NUCLEOTIDE SEQUENCE</scope>
</reference>
<gene>
    <name evidence="2" type="ORF">METZ01_LOCUS64290</name>
</gene>
<keyword evidence="1" id="KW-0812">Transmembrane</keyword>
<proteinExistence type="predicted"/>
<evidence type="ECO:0008006" key="3">
    <source>
        <dbReference type="Google" id="ProtNLM"/>
    </source>
</evidence>
<sequence>MESQPTRRSHFIPRTRDGWIACISFLVIFMLAMPPVTHTLLNRTDPWILGLPFIYVTLFAVYTVLIGVLVWALRRGL</sequence>
<keyword evidence="1" id="KW-1133">Transmembrane helix</keyword>
<feature type="transmembrane region" description="Helical" evidence="1">
    <location>
        <begin position="20"/>
        <end position="41"/>
    </location>
</feature>
<accession>A0A381T5G9</accession>
<keyword evidence="1" id="KW-0472">Membrane</keyword>
<feature type="transmembrane region" description="Helical" evidence="1">
    <location>
        <begin position="53"/>
        <end position="73"/>
    </location>
</feature>
<dbReference type="AlphaFoldDB" id="A0A381T5G9"/>
<organism evidence="2">
    <name type="scientific">marine metagenome</name>
    <dbReference type="NCBI Taxonomy" id="408172"/>
    <lineage>
        <taxon>unclassified sequences</taxon>
        <taxon>metagenomes</taxon>
        <taxon>ecological metagenomes</taxon>
    </lineage>
</organism>
<name>A0A381T5G9_9ZZZZ</name>
<evidence type="ECO:0000256" key="1">
    <source>
        <dbReference type="SAM" id="Phobius"/>
    </source>
</evidence>
<protein>
    <recommendedName>
        <fullName evidence="3">DUF3311 domain-containing protein</fullName>
    </recommendedName>
</protein>
<evidence type="ECO:0000313" key="2">
    <source>
        <dbReference type="EMBL" id="SVA11436.1"/>
    </source>
</evidence>